<dbReference type="PROSITE" id="PS50262">
    <property type="entry name" value="G_PROTEIN_RECEP_F1_2"/>
    <property type="match status" value="1"/>
</dbReference>
<dbReference type="GO" id="GO:0007166">
    <property type="term" value="P:cell surface receptor signaling pathway"/>
    <property type="evidence" value="ECO:0007669"/>
    <property type="project" value="InterPro"/>
</dbReference>
<evidence type="ECO:0000256" key="3">
    <source>
        <dbReference type="ARBA" id="ARBA00022989"/>
    </source>
</evidence>
<evidence type="ECO:0000313" key="9">
    <source>
        <dbReference type="Proteomes" id="UP001165085"/>
    </source>
</evidence>
<gene>
    <name evidence="8" type="ORF">TrST_g3584</name>
</gene>
<keyword evidence="2 5" id="KW-0812">Transmembrane</keyword>
<comment type="subcellular location">
    <subcellularLocation>
        <location evidence="1">Membrane</location>
        <topology evidence="1">Multi-pass membrane protein</topology>
    </subcellularLocation>
</comment>
<dbReference type="Proteomes" id="UP001165085">
    <property type="component" value="Unassembled WGS sequence"/>
</dbReference>
<evidence type="ECO:0000256" key="1">
    <source>
        <dbReference type="ARBA" id="ARBA00004141"/>
    </source>
</evidence>
<evidence type="ECO:0000256" key="4">
    <source>
        <dbReference type="ARBA" id="ARBA00023136"/>
    </source>
</evidence>
<dbReference type="EMBL" id="BRXY01000272">
    <property type="protein sequence ID" value="GMH82702.1"/>
    <property type="molecule type" value="Genomic_DNA"/>
</dbReference>
<accession>A0A9W7B7U2</accession>
<comment type="caution">
    <text evidence="8">The sequence shown here is derived from an EMBL/GenBank/DDBJ whole genome shotgun (WGS) entry which is preliminary data.</text>
</comment>
<dbReference type="GO" id="GO:0005886">
    <property type="term" value="C:plasma membrane"/>
    <property type="evidence" value="ECO:0007669"/>
    <property type="project" value="TreeGrafter"/>
</dbReference>
<feature type="transmembrane region" description="Helical" evidence="5">
    <location>
        <begin position="43"/>
        <end position="64"/>
    </location>
</feature>
<dbReference type="PANTHER" id="PTHR23112">
    <property type="entry name" value="G PROTEIN-COUPLED RECEPTOR 157-RELATED"/>
    <property type="match status" value="1"/>
</dbReference>
<evidence type="ECO:0000256" key="2">
    <source>
        <dbReference type="ARBA" id="ARBA00022692"/>
    </source>
</evidence>
<keyword evidence="3 5" id="KW-1133">Transmembrane helix</keyword>
<dbReference type="Pfam" id="PF00002">
    <property type="entry name" value="7tm_2"/>
    <property type="match status" value="1"/>
</dbReference>
<feature type="transmembrane region" description="Helical" evidence="5">
    <location>
        <begin position="173"/>
        <end position="194"/>
    </location>
</feature>
<evidence type="ECO:0008006" key="10">
    <source>
        <dbReference type="Google" id="ProtNLM"/>
    </source>
</evidence>
<keyword evidence="9" id="KW-1185">Reference proteome</keyword>
<reference evidence="9" key="1">
    <citation type="journal article" date="2023" name="Commun. Biol.">
        <title>Genome analysis of Parmales, the sister group of diatoms, reveals the evolutionary specialization of diatoms from phago-mixotrophs to photoautotrophs.</title>
        <authorList>
            <person name="Ban H."/>
            <person name="Sato S."/>
            <person name="Yoshikawa S."/>
            <person name="Yamada K."/>
            <person name="Nakamura Y."/>
            <person name="Ichinomiya M."/>
            <person name="Sato N."/>
            <person name="Blanc-Mathieu R."/>
            <person name="Endo H."/>
            <person name="Kuwata A."/>
            <person name="Ogata H."/>
        </authorList>
    </citation>
    <scope>NUCLEOTIDE SEQUENCE [LARGE SCALE GENOMIC DNA]</scope>
    <source>
        <strain evidence="9">NIES 3701</strain>
    </source>
</reference>
<dbReference type="InterPro" id="IPR017981">
    <property type="entry name" value="GPCR_2-like_7TM"/>
</dbReference>
<feature type="transmembrane region" description="Helical" evidence="5">
    <location>
        <begin position="6"/>
        <end position="31"/>
    </location>
</feature>
<organism evidence="8 9">
    <name type="scientific">Triparma strigata</name>
    <dbReference type="NCBI Taxonomy" id="1606541"/>
    <lineage>
        <taxon>Eukaryota</taxon>
        <taxon>Sar</taxon>
        <taxon>Stramenopiles</taxon>
        <taxon>Ochrophyta</taxon>
        <taxon>Bolidophyceae</taxon>
        <taxon>Parmales</taxon>
        <taxon>Triparmaceae</taxon>
        <taxon>Triparma</taxon>
    </lineage>
</organism>
<feature type="transmembrane region" description="Helical" evidence="5">
    <location>
        <begin position="214"/>
        <end position="234"/>
    </location>
</feature>
<proteinExistence type="predicted"/>
<evidence type="ECO:0000259" key="7">
    <source>
        <dbReference type="PROSITE" id="PS50262"/>
    </source>
</evidence>
<keyword evidence="4 5" id="KW-0472">Membrane</keyword>
<evidence type="ECO:0000259" key="6">
    <source>
        <dbReference type="PROSITE" id="PS50261"/>
    </source>
</evidence>
<protein>
    <recommendedName>
        <fullName evidence="10">G-protein coupled receptors family 2 profile 2 domain-containing protein</fullName>
    </recommendedName>
</protein>
<dbReference type="GO" id="GO:0004930">
    <property type="term" value="F:G protein-coupled receptor activity"/>
    <property type="evidence" value="ECO:0007669"/>
    <property type="project" value="InterPro"/>
</dbReference>
<name>A0A9W7B7U2_9STRA</name>
<dbReference type="Gene3D" id="1.20.1070.10">
    <property type="entry name" value="Rhodopsin 7-helix transmembrane proteins"/>
    <property type="match status" value="1"/>
</dbReference>
<feature type="transmembrane region" description="Helical" evidence="5">
    <location>
        <begin position="126"/>
        <end position="143"/>
    </location>
</feature>
<sequence>MGDPQLYTVCVAISYVSIAISILLLTIFIRSPRLNENAQLTPIAYLSLSDLIWALWALICYTPAMNGGSSVSEISSGLCKAVGVFGNFGALSSFFWYYVITNNCISAIKGKTVEEDTQSKGWKKHTMAWGLSLFFALLPLMIYPTSGYGPVDSDGYECWIPDTHDQEWVRISYYGPLLVIIVQALYLLGLVFKLTCWDWKDDLNTQRVRTAMRIIVFVSVFVVVWGEALISRFVEYWMNYERFKKHFPYLEDVHIAMKGSAGLINGLVWITSSVIREEVKQWDWESIKSKWLRCRSANNNDKEEMLLSP</sequence>
<feature type="domain" description="G-protein coupled receptors family 2 profile 2" evidence="6">
    <location>
        <begin position="3"/>
        <end position="193"/>
    </location>
</feature>
<dbReference type="InterPro" id="IPR017452">
    <property type="entry name" value="GPCR_Rhodpsn_7TM"/>
</dbReference>
<feature type="domain" description="G-protein coupled receptors family 1 profile" evidence="7">
    <location>
        <begin position="20"/>
        <end position="269"/>
    </location>
</feature>
<evidence type="ECO:0000313" key="8">
    <source>
        <dbReference type="EMBL" id="GMH82702.1"/>
    </source>
</evidence>
<dbReference type="InterPro" id="IPR000832">
    <property type="entry name" value="GPCR_2_secretin-like"/>
</dbReference>
<dbReference type="SUPFAM" id="SSF81321">
    <property type="entry name" value="Family A G protein-coupled receptor-like"/>
    <property type="match status" value="1"/>
</dbReference>
<evidence type="ECO:0000256" key="5">
    <source>
        <dbReference type="SAM" id="Phobius"/>
    </source>
</evidence>
<feature type="transmembrane region" description="Helical" evidence="5">
    <location>
        <begin position="84"/>
        <end position="105"/>
    </location>
</feature>
<dbReference type="GO" id="GO:0007189">
    <property type="term" value="P:adenylate cyclase-activating G protein-coupled receptor signaling pathway"/>
    <property type="evidence" value="ECO:0007669"/>
    <property type="project" value="TreeGrafter"/>
</dbReference>
<dbReference type="OrthoDB" id="196457at2759"/>
<dbReference type="PANTHER" id="PTHR23112:SF0">
    <property type="entry name" value="TRANSMEMBRANE PROTEIN 116"/>
    <property type="match status" value="1"/>
</dbReference>
<dbReference type="PROSITE" id="PS50261">
    <property type="entry name" value="G_PROTEIN_RECEP_F2_4"/>
    <property type="match status" value="1"/>
</dbReference>
<dbReference type="AlphaFoldDB" id="A0A9W7B7U2"/>